<organism evidence="1 2">
    <name type="scientific">Amycolatopsis roodepoortensis</name>
    <dbReference type="NCBI Taxonomy" id="700274"/>
    <lineage>
        <taxon>Bacteria</taxon>
        <taxon>Bacillati</taxon>
        <taxon>Actinomycetota</taxon>
        <taxon>Actinomycetes</taxon>
        <taxon>Pseudonocardiales</taxon>
        <taxon>Pseudonocardiaceae</taxon>
        <taxon>Amycolatopsis</taxon>
    </lineage>
</organism>
<sequence>MAEPSMLPPGVTAQEISYRSGRKQVIYTAPYPSEGPVLARDLLGRQAWMFMYAHFVFTWVEGAVQVQVSHGTLNGPKMPLWKGISISGYWSGPALADFGRAWALDQMTGNRGTPAAVYFEGSEWQ</sequence>
<name>A0ABR9LE15_9PSEU</name>
<dbReference type="EMBL" id="JADBEJ010000005">
    <property type="protein sequence ID" value="MBE1578398.1"/>
    <property type="molecule type" value="Genomic_DNA"/>
</dbReference>
<dbReference type="Proteomes" id="UP000656548">
    <property type="component" value="Unassembled WGS sequence"/>
</dbReference>
<comment type="caution">
    <text evidence="1">The sequence shown here is derived from an EMBL/GenBank/DDBJ whole genome shotgun (WGS) entry which is preliminary data.</text>
</comment>
<dbReference type="RefSeq" id="WP_318780679.1">
    <property type="nucleotide sequence ID" value="NZ_JADBEJ010000005.1"/>
</dbReference>
<accession>A0ABR9LE15</accession>
<evidence type="ECO:0000313" key="1">
    <source>
        <dbReference type="EMBL" id="MBE1578398.1"/>
    </source>
</evidence>
<evidence type="ECO:0000313" key="2">
    <source>
        <dbReference type="Proteomes" id="UP000656548"/>
    </source>
</evidence>
<gene>
    <name evidence="1" type="ORF">H4W30_005458</name>
</gene>
<reference evidence="1 2" key="1">
    <citation type="submission" date="2020-10" db="EMBL/GenBank/DDBJ databases">
        <title>Sequencing the genomes of 1000 actinobacteria strains.</title>
        <authorList>
            <person name="Klenk H.-P."/>
        </authorList>
    </citation>
    <scope>NUCLEOTIDE SEQUENCE [LARGE SCALE GENOMIC DNA]</scope>
    <source>
        <strain evidence="1 2">DSM 46661</strain>
    </source>
</reference>
<protein>
    <submittedName>
        <fullName evidence="1">Uncharacterized protein</fullName>
    </submittedName>
</protein>
<proteinExistence type="predicted"/>
<keyword evidence="2" id="KW-1185">Reference proteome</keyword>